<protein>
    <submittedName>
        <fullName evidence="5">Uncharacterized protein</fullName>
    </submittedName>
</protein>
<dbReference type="GO" id="GO:0016491">
    <property type="term" value="F:oxidoreductase activity"/>
    <property type="evidence" value="ECO:0007669"/>
    <property type="project" value="UniProtKB-KW"/>
</dbReference>
<dbReference type="PRINTS" id="PR00080">
    <property type="entry name" value="SDRFAMILY"/>
</dbReference>
<dbReference type="STRING" id="948595.L2GTG4"/>
<keyword evidence="4" id="KW-1133">Transmembrane helix</keyword>
<dbReference type="Pfam" id="PF00106">
    <property type="entry name" value="adh_short"/>
    <property type="match status" value="1"/>
</dbReference>
<dbReference type="Gene3D" id="3.40.50.720">
    <property type="entry name" value="NAD(P)-binding Rossmann-like Domain"/>
    <property type="match status" value="1"/>
</dbReference>
<dbReference type="PANTHER" id="PTHR43899">
    <property type="entry name" value="RH59310P"/>
    <property type="match status" value="1"/>
</dbReference>
<sequence length="300" mass="34331">MFLIKKKSSPGMLPTILKIFVVFFCFRVIYFNYRFLASRILNYRVWRNIKGRWIMVTGATDGIGKEIALVLAKMKQNIIIVGRNADKLEATRAEAAKLTQCKTVLLDFAAEQSFEGIDTDNIGMLINNAGVSSEYTKDFVDDERVSQIINVNNLNTIKLTQNVLRKMDRYSYVINIGSKVADFPCPLHAVYAASKSMLKSWSVSLAYELNHKYVHVEYVTPNFVATKMSKIRKPSLFVPSAHDFAKSVVESVGTFYENTPYFYHMMQNVLLTFIPDVMIGYAVYFQHSHIKKLALRKKNK</sequence>
<evidence type="ECO:0000256" key="1">
    <source>
        <dbReference type="ARBA" id="ARBA00006484"/>
    </source>
</evidence>
<dbReference type="CDD" id="cd05356">
    <property type="entry name" value="17beta-HSD1_like_SDR_c"/>
    <property type="match status" value="1"/>
</dbReference>
<dbReference type="AlphaFoldDB" id="L2GTG4"/>
<organism evidence="5 6">
    <name type="scientific">Vavraia culicis (isolate floridensis)</name>
    <name type="common">Microsporidian parasite</name>
    <dbReference type="NCBI Taxonomy" id="948595"/>
    <lineage>
        <taxon>Eukaryota</taxon>
        <taxon>Fungi</taxon>
        <taxon>Fungi incertae sedis</taxon>
        <taxon>Microsporidia</taxon>
        <taxon>Pleistophoridae</taxon>
        <taxon>Vavraia</taxon>
    </lineage>
</organism>
<reference evidence="6" key="1">
    <citation type="submission" date="2011-03" db="EMBL/GenBank/DDBJ databases">
        <title>The genome sequence of Vavraia culicis strain floridensis.</title>
        <authorList>
            <consortium name="The Broad Institute Genome Sequencing Platform"/>
            <person name="Cuomo C."/>
            <person name="Becnel J."/>
            <person name="Sanscrainte N."/>
            <person name="Young S.K."/>
            <person name="Zeng Q."/>
            <person name="Gargeya S."/>
            <person name="Fitzgerald M."/>
            <person name="Haas B."/>
            <person name="Abouelleil A."/>
            <person name="Alvarado L."/>
            <person name="Arachchi H.M."/>
            <person name="Berlin A."/>
            <person name="Chapman S.B."/>
            <person name="Gearin G."/>
            <person name="Goldberg J."/>
            <person name="Griggs A."/>
            <person name="Gujja S."/>
            <person name="Hansen M."/>
            <person name="Heiman D."/>
            <person name="Howarth C."/>
            <person name="Larimer J."/>
            <person name="Lui A."/>
            <person name="MacDonald P.J.P."/>
            <person name="McCowen C."/>
            <person name="Montmayeur A."/>
            <person name="Murphy C."/>
            <person name="Neiman D."/>
            <person name="Pearson M."/>
            <person name="Priest M."/>
            <person name="Roberts A."/>
            <person name="Saif S."/>
            <person name="Shea T."/>
            <person name="Sisk P."/>
            <person name="Stolte C."/>
            <person name="Sykes S."/>
            <person name="Wortman J."/>
            <person name="Nusbaum C."/>
            <person name="Birren B."/>
        </authorList>
    </citation>
    <scope>NUCLEOTIDE SEQUENCE [LARGE SCALE GENOMIC DNA]</scope>
    <source>
        <strain evidence="6">floridensis</strain>
    </source>
</reference>
<dbReference type="InterPro" id="IPR051019">
    <property type="entry name" value="VLCFA-Steroid_DH"/>
</dbReference>
<evidence type="ECO:0000313" key="5">
    <source>
        <dbReference type="EMBL" id="ELA46899.2"/>
    </source>
</evidence>
<feature type="transmembrane region" description="Helical" evidence="4">
    <location>
        <begin position="12"/>
        <end position="33"/>
    </location>
</feature>
<accession>L2GTG4</accession>
<name>L2GTG4_VAVCU</name>
<keyword evidence="2" id="KW-0560">Oxidoreductase</keyword>
<evidence type="ECO:0000313" key="6">
    <source>
        <dbReference type="Proteomes" id="UP000011081"/>
    </source>
</evidence>
<dbReference type="HOGENOM" id="CLU_010194_38_0_1"/>
<dbReference type="VEuPathDB" id="MicrosporidiaDB:VCUG_01597"/>
<proteinExistence type="inferred from homology"/>
<dbReference type="InterPro" id="IPR002347">
    <property type="entry name" value="SDR_fam"/>
</dbReference>
<dbReference type="RefSeq" id="XP_008074605.1">
    <property type="nucleotide sequence ID" value="XM_008076414.1"/>
</dbReference>
<dbReference type="FunCoup" id="L2GTG4">
    <property type="interactions" value="116"/>
</dbReference>
<dbReference type="EMBL" id="GL877429">
    <property type="protein sequence ID" value="ELA46899.2"/>
    <property type="molecule type" value="Genomic_DNA"/>
</dbReference>
<dbReference type="Proteomes" id="UP000011081">
    <property type="component" value="Unassembled WGS sequence"/>
</dbReference>
<keyword evidence="4" id="KW-0812">Transmembrane</keyword>
<dbReference type="OMA" id="LVAPGMM"/>
<gene>
    <name evidence="5" type="ORF">VCUG_01597</name>
</gene>
<dbReference type="InterPro" id="IPR036291">
    <property type="entry name" value="NAD(P)-bd_dom_sf"/>
</dbReference>
<comment type="similarity">
    <text evidence="1 3">Belongs to the short-chain dehydrogenases/reductases (SDR) family.</text>
</comment>
<dbReference type="OrthoDB" id="5545019at2759"/>
<dbReference type="GeneID" id="19879473"/>
<dbReference type="InParanoid" id="L2GTG4"/>
<dbReference type="PRINTS" id="PR00081">
    <property type="entry name" value="GDHRDH"/>
</dbReference>
<keyword evidence="6" id="KW-1185">Reference proteome</keyword>
<keyword evidence="4" id="KW-0472">Membrane</keyword>
<dbReference type="PIRSF" id="PIRSF000126">
    <property type="entry name" value="11-beta-HSD1"/>
    <property type="match status" value="1"/>
</dbReference>
<evidence type="ECO:0000256" key="2">
    <source>
        <dbReference type="ARBA" id="ARBA00023002"/>
    </source>
</evidence>
<evidence type="ECO:0000256" key="4">
    <source>
        <dbReference type="SAM" id="Phobius"/>
    </source>
</evidence>
<dbReference type="PANTHER" id="PTHR43899:SF13">
    <property type="entry name" value="RH59310P"/>
    <property type="match status" value="1"/>
</dbReference>
<dbReference type="SUPFAM" id="SSF51735">
    <property type="entry name" value="NAD(P)-binding Rossmann-fold domains"/>
    <property type="match status" value="1"/>
</dbReference>
<evidence type="ECO:0000256" key="3">
    <source>
        <dbReference type="RuleBase" id="RU000363"/>
    </source>
</evidence>